<keyword evidence="7 8" id="KW-0472">Membrane</keyword>
<dbReference type="HOGENOM" id="CLU_015166_6_1_1"/>
<dbReference type="Pfam" id="PF00153">
    <property type="entry name" value="Mito_carr"/>
    <property type="match status" value="3"/>
</dbReference>
<feature type="repeat" description="Solcar" evidence="8">
    <location>
        <begin position="91"/>
        <end position="179"/>
    </location>
</feature>
<evidence type="ECO:0000256" key="8">
    <source>
        <dbReference type="PROSITE-ProRule" id="PRU00282"/>
    </source>
</evidence>
<dbReference type="EMBL" id="GL377604">
    <property type="protein sequence ID" value="EFJ19919.1"/>
    <property type="molecule type" value="Genomic_DNA"/>
</dbReference>
<feature type="non-terminal residue" evidence="12">
    <location>
        <position position="1"/>
    </location>
</feature>
<evidence type="ECO:0000313" key="13">
    <source>
        <dbReference type="Proteomes" id="UP000001514"/>
    </source>
</evidence>
<organism evidence="13">
    <name type="scientific">Selaginella moellendorffii</name>
    <name type="common">Spikemoss</name>
    <dbReference type="NCBI Taxonomy" id="88036"/>
    <lineage>
        <taxon>Eukaryota</taxon>
        <taxon>Viridiplantae</taxon>
        <taxon>Streptophyta</taxon>
        <taxon>Embryophyta</taxon>
        <taxon>Tracheophyta</taxon>
        <taxon>Lycopodiopsida</taxon>
        <taxon>Selaginellales</taxon>
        <taxon>Selaginellaceae</taxon>
        <taxon>Selaginella</taxon>
    </lineage>
</organism>
<evidence type="ECO:0000256" key="2">
    <source>
        <dbReference type="ARBA" id="ARBA00006375"/>
    </source>
</evidence>
<dbReference type="PROSITE" id="PS50920">
    <property type="entry name" value="SOLCAR"/>
    <property type="match status" value="3"/>
</dbReference>
<dbReference type="GO" id="GO:0035352">
    <property type="term" value="P:NAD transmembrane transport"/>
    <property type="evidence" value="ECO:0000318"/>
    <property type="project" value="GO_Central"/>
</dbReference>
<proteinExistence type="inferred from homology"/>
<sequence>GSISATFVAPLDVVKTRLQIQRIPKAGQLGVNGKLVYVFTLQSIVRQEGVRGLYQGLAPTILALLPNWAVFFTTYEQMKRLLQTRAGKQQLTMSSHLLAATVAGAATNLITNPLWVVKTRLQTQRLRPDLVPYKNTFSALRRIAAEEGLSGLYSGLIPALAGVSHVAVQFPVYEQLKQYFAKLDGTTTDRLSTGRVAIASSISKVLASTMTYPHEVVRARLQQQGQVAVTHMKYAGVVDCVRKIWVEEGIAGFYRGCGTNLMRTTPAAVITFTSFELIMRFLQSLEPPKAVVLKRDDDDSGEEVVSEEVTKH</sequence>
<dbReference type="InterPro" id="IPR023395">
    <property type="entry name" value="MCP_dom_sf"/>
</dbReference>
<keyword evidence="3 9" id="KW-0813">Transport</keyword>
<evidence type="ECO:0000256" key="3">
    <source>
        <dbReference type="ARBA" id="ARBA00022448"/>
    </source>
</evidence>
<evidence type="ECO:0000256" key="5">
    <source>
        <dbReference type="ARBA" id="ARBA00022737"/>
    </source>
</evidence>
<dbReference type="OMA" id="AFYNGMG"/>
<dbReference type="Gramene" id="EFJ19919">
    <property type="protein sequence ID" value="EFJ19919"/>
    <property type="gene ID" value="SELMODRAFT_109819"/>
</dbReference>
<feature type="transmembrane region" description="Helical" evidence="10">
    <location>
        <begin position="96"/>
        <end position="117"/>
    </location>
</feature>
<evidence type="ECO:0000256" key="6">
    <source>
        <dbReference type="ARBA" id="ARBA00022989"/>
    </source>
</evidence>
<keyword evidence="4 8" id="KW-0812">Transmembrane</keyword>
<evidence type="ECO:0000256" key="1">
    <source>
        <dbReference type="ARBA" id="ARBA00004141"/>
    </source>
</evidence>
<dbReference type="InParanoid" id="D8S6C4"/>
<dbReference type="KEGG" id="smo:SELMODRAFT_124353"/>
<dbReference type="FunCoup" id="D8S6C4">
    <property type="interactions" value="2502"/>
</dbReference>
<dbReference type="KEGG" id="smo:SELMODRAFT_109819"/>
<dbReference type="InterPro" id="IPR018108">
    <property type="entry name" value="MCP_transmembrane"/>
</dbReference>
<keyword evidence="13" id="KW-1185">Reference proteome</keyword>
<accession>D8S6C4</accession>
<dbReference type="eggNOG" id="KOG0757">
    <property type="taxonomic scope" value="Eukaryota"/>
</dbReference>
<dbReference type="GO" id="GO:0016020">
    <property type="term" value="C:membrane"/>
    <property type="evidence" value="ECO:0007669"/>
    <property type="project" value="UniProtKB-SubCell"/>
</dbReference>
<dbReference type="Gramene" id="EFJ12332">
    <property type="protein sequence ID" value="EFJ12332"/>
    <property type="gene ID" value="SELMODRAFT_124353"/>
</dbReference>
<evidence type="ECO:0000313" key="11">
    <source>
        <dbReference type="EMBL" id="EFJ12332.1"/>
    </source>
</evidence>
<dbReference type="InterPro" id="IPR044712">
    <property type="entry name" value="SLC25A32-like"/>
</dbReference>
<dbReference type="GO" id="GO:0051724">
    <property type="term" value="F:NAD transmembrane transporter activity"/>
    <property type="evidence" value="ECO:0000318"/>
    <property type="project" value="GO_Central"/>
</dbReference>
<keyword evidence="5" id="KW-0677">Repeat</keyword>
<evidence type="ECO:0000256" key="10">
    <source>
        <dbReference type="SAM" id="Phobius"/>
    </source>
</evidence>
<protein>
    <submittedName>
        <fullName evidence="12">Uncharacterized protein mBAC9-1</fullName>
    </submittedName>
    <submittedName>
        <fullName evidence="11">Uncharacterized protein mBAC9-2</fullName>
    </submittedName>
</protein>
<dbReference type="FunFam" id="1.50.40.10:FF:000075">
    <property type="entry name" value="Nicotinamide adenine dinucleotide transporter 2, mitochondrial"/>
    <property type="match status" value="1"/>
</dbReference>
<dbReference type="EMBL" id="GL377639">
    <property type="protein sequence ID" value="EFJ12332.1"/>
    <property type="molecule type" value="Genomic_DNA"/>
</dbReference>
<keyword evidence="6 10" id="KW-1133">Transmembrane helix</keyword>
<dbReference type="PANTHER" id="PTHR45683">
    <property type="entry name" value="MITOCHONDRIAL NICOTINAMIDE ADENINE DINUCLEOTIDE TRANSPORTER 1-RELATED-RELATED"/>
    <property type="match status" value="1"/>
</dbReference>
<dbReference type="PRINTS" id="PR00926">
    <property type="entry name" value="MITOCARRIER"/>
</dbReference>
<comment type="subcellular location">
    <subcellularLocation>
        <location evidence="1">Membrane</location>
        <topology evidence="1">Multi-pass membrane protein</topology>
    </subcellularLocation>
</comment>
<reference evidence="12 13" key="1">
    <citation type="journal article" date="2011" name="Science">
        <title>The Selaginella genome identifies genetic changes associated with the evolution of vascular plants.</title>
        <authorList>
            <person name="Banks J.A."/>
            <person name="Nishiyama T."/>
            <person name="Hasebe M."/>
            <person name="Bowman J.L."/>
            <person name="Gribskov M."/>
            <person name="dePamphilis C."/>
            <person name="Albert V.A."/>
            <person name="Aono N."/>
            <person name="Aoyama T."/>
            <person name="Ambrose B.A."/>
            <person name="Ashton N.W."/>
            <person name="Axtell M.J."/>
            <person name="Barker E."/>
            <person name="Barker M.S."/>
            <person name="Bennetzen J.L."/>
            <person name="Bonawitz N.D."/>
            <person name="Chapple C."/>
            <person name="Cheng C."/>
            <person name="Correa L.G."/>
            <person name="Dacre M."/>
            <person name="DeBarry J."/>
            <person name="Dreyer I."/>
            <person name="Elias M."/>
            <person name="Engstrom E.M."/>
            <person name="Estelle M."/>
            <person name="Feng L."/>
            <person name="Finet C."/>
            <person name="Floyd S.K."/>
            <person name="Frommer W.B."/>
            <person name="Fujita T."/>
            <person name="Gramzow L."/>
            <person name="Gutensohn M."/>
            <person name="Harholt J."/>
            <person name="Hattori M."/>
            <person name="Heyl A."/>
            <person name="Hirai T."/>
            <person name="Hiwatashi Y."/>
            <person name="Ishikawa M."/>
            <person name="Iwata M."/>
            <person name="Karol K.G."/>
            <person name="Koehler B."/>
            <person name="Kolukisaoglu U."/>
            <person name="Kubo M."/>
            <person name="Kurata T."/>
            <person name="Lalonde S."/>
            <person name="Li K."/>
            <person name="Li Y."/>
            <person name="Litt A."/>
            <person name="Lyons E."/>
            <person name="Manning G."/>
            <person name="Maruyama T."/>
            <person name="Michael T.P."/>
            <person name="Mikami K."/>
            <person name="Miyazaki S."/>
            <person name="Morinaga S."/>
            <person name="Murata T."/>
            <person name="Mueller-Roeber B."/>
            <person name="Nelson D.R."/>
            <person name="Obara M."/>
            <person name="Oguri Y."/>
            <person name="Olmstead R.G."/>
            <person name="Onodera N."/>
            <person name="Petersen B.L."/>
            <person name="Pils B."/>
            <person name="Prigge M."/>
            <person name="Rensing S.A."/>
            <person name="Riano-Pachon D.M."/>
            <person name="Roberts A.W."/>
            <person name="Sato Y."/>
            <person name="Scheller H.V."/>
            <person name="Schulz B."/>
            <person name="Schulz C."/>
            <person name="Shakirov E.V."/>
            <person name="Shibagaki N."/>
            <person name="Shinohara N."/>
            <person name="Shippen D.E."/>
            <person name="Soerensen I."/>
            <person name="Sotooka R."/>
            <person name="Sugimoto N."/>
            <person name="Sugita M."/>
            <person name="Sumikawa N."/>
            <person name="Tanurdzic M."/>
            <person name="Theissen G."/>
            <person name="Ulvskov P."/>
            <person name="Wakazuki S."/>
            <person name="Weng J.K."/>
            <person name="Willats W.W."/>
            <person name="Wipf D."/>
            <person name="Wolf P.G."/>
            <person name="Yang L."/>
            <person name="Zimmer A.D."/>
            <person name="Zhu Q."/>
            <person name="Mitros T."/>
            <person name="Hellsten U."/>
            <person name="Loque D."/>
            <person name="Otillar R."/>
            <person name="Salamov A."/>
            <person name="Schmutz J."/>
            <person name="Shapiro H."/>
            <person name="Lindquist E."/>
            <person name="Lucas S."/>
            <person name="Rokhsar D."/>
            <person name="Grigoriev I.V."/>
        </authorList>
    </citation>
    <scope>NUCLEOTIDE SEQUENCE [LARGE SCALE GENOMIC DNA]</scope>
</reference>
<feature type="transmembrane region" description="Helical" evidence="10">
    <location>
        <begin position="56"/>
        <end position="75"/>
    </location>
</feature>
<dbReference type="AlphaFoldDB" id="D8S6C4"/>
<comment type="similarity">
    <text evidence="2 9">Belongs to the mitochondrial carrier (TC 2.A.29) family.</text>
</comment>
<evidence type="ECO:0000256" key="9">
    <source>
        <dbReference type="RuleBase" id="RU000488"/>
    </source>
</evidence>
<gene>
    <name evidence="12" type="primary">mBAC9-1</name>
    <name evidence="11" type="synonym">mBAC9-2</name>
    <name evidence="12" type="ORF">SELMODRAFT_109819</name>
    <name evidence="11" type="ORF">SELMODRAFT_124353</name>
</gene>
<feature type="repeat" description="Solcar" evidence="8">
    <location>
        <begin position="1"/>
        <end position="81"/>
    </location>
</feature>
<evidence type="ECO:0000313" key="12">
    <source>
        <dbReference type="EMBL" id="EFJ19919.1"/>
    </source>
</evidence>
<dbReference type="SUPFAM" id="SSF103506">
    <property type="entry name" value="Mitochondrial carrier"/>
    <property type="match status" value="1"/>
</dbReference>
<evidence type="ECO:0000256" key="4">
    <source>
        <dbReference type="ARBA" id="ARBA00022692"/>
    </source>
</evidence>
<name>D8S6C4_SELML</name>
<dbReference type="Proteomes" id="UP000001514">
    <property type="component" value="Unassembled WGS sequence"/>
</dbReference>
<dbReference type="Gene3D" id="1.50.40.10">
    <property type="entry name" value="Mitochondrial carrier domain"/>
    <property type="match status" value="1"/>
</dbReference>
<feature type="repeat" description="Solcar" evidence="8">
    <location>
        <begin position="191"/>
        <end position="281"/>
    </location>
</feature>
<dbReference type="STRING" id="88036.D8S6C4"/>
<evidence type="ECO:0000256" key="7">
    <source>
        <dbReference type="ARBA" id="ARBA00023136"/>
    </source>
</evidence>
<dbReference type="InterPro" id="IPR002067">
    <property type="entry name" value="MCP"/>
</dbReference>